<keyword evidence="2" id="KW-1185">Reference proteome</keyword>
<gene>
    <name evidence="1" type="ORF">PEDI_49950</name>
</gene>
<reference evidence="1 2" key="1">
    <citation type="submission" date="2021-12" db="EMBL/GenBank/DDBJ databases">
        <title>Genome sequencing of bacteria with rrn-lacking chromosome and rrn-plasmid.</title>
        <authorList>
            <person name="Anda M."/>
            <person name="Iwasaki W."/>
        </authorList>
    </citation>
    <scope>NUCLEOTIDE SEQUENCE [LARGE SCALE GENOMIC DNA]</scope>
    <source>
        <strain evidence="1 2">NBRC 15940</strain>
    </source>
</reference>
<evidence type="ECO:0000313" key="1">
    <source>
        <dbReference type="EMBL" id="GJM64443.1"/>
    </source>
</evidence>
<dbReference type="EMBL" id="BQKE01000005">
    <property type="protein sequence ID" value="GJM64443.1"/>
    <property type="molecule type" value="Genomic_DNA"/>
</dbReference>
<dbReference type="Proteomes" id="UP001310022">
    <property type="component" value="Unassembled WGS sequence"/>
</dbReference>
<comment type="caution">
    <text evidence="1">The sequence shown here is derived from an EMBL/GenBank/DDBJ whole genome shotgun (WGS) entry which is preliminary data.</text>
</comment>
<proteinExistence type="predicted"/>
<dbReference type="AlphaFoldDB" id="A0AAN4W4E5"/>
<sequence length="65" mass="7451">MFFFPLGRNSYIHFGLGFQGIYSKDLLWMMQVVASFSITLSLIECRKKVFKGAPSKHFVDMASLL</sequence>
<name>A0AAN4W4E5_9BACT</name>
<protein>
    <submittedName>
        <fullName evidence="1">Uncharacterized protein</fullName>
    </submittedName>
</protein>
<accession>A0AAN4W4E5</accession>
<organism evidence="1 2">
    <name type="scientific">Persicobacter diffluens</name>
    <dbReference type="NCBI Taxonomy" id="981"/>
    <lineage>
        <taxon>Bacteria</taxon>
        <taxon>Pseudomonadati</taxon>
        <taxon>Bacteroidota</taxon>
        <taxon>Cytophagia</taxon>
        <taxon>Cytophagales</taxon>
        <taxon>Persicobacteraceae</taxon>
        <taxon>Persicobacter</taxon>
    </lineage>
</organism>
<evidence type="ECO:0000313" key="2">
    <source>
        <dbReference type="Proteomes" id="UP001310022"/>
    </source>
</evidence>